<evidence type="ECO:0000256" key="1">
    <source>
        <dbReference type="ARBA" id="ARBA00004141"/>
    </source>
</evidence>
<protein>
    <submittedName>
        <fullName evidence="8">Uncharacterized protein</fullName>
    </submittedName>
</protein>
<feature type="compositionally biased region" description="Basic and acidic residues" evidence="5">
    <location>
        <begin position="1"/>
        <end position="23"/>
    </location>
</feature>
<dbReference type="AlphaFoldDB" id="A0A914UHP6"/>
<feature type="transmembrane region" description="Helical" evidence="6">
    <location>
        <begin position="259"/>
        <end position="281"/>
    </location>
</feature>
<keyword evidence="2 6" id="KW-0812">Transmembrane</keyword>
<evidence type="ECO:0000256" key="6">
    <source>
        <dbReference type="SAM" id="Phobius"/>
    </source>
</evidence>
<sequence length="350" mass="39581">MDDRGGDRNRYGFERNVFEDHFPSRSSTPFPDTTPRRNSRTPPNQFGLVSRVSNVIIEMRCTDRALLMFAASLGVIVIVMQTLPIFTDQWVLTTEPRPINRTDENDVQLDTTFQFNAGYFQFCRFCQVNETGLSAEDLAYFNQPEFKYRCYWNPILTGEDMTEVSIATVAILQRLHISTVMHLVGTFICVVALGLGLIGHNQRDVKTLHSAILYVAGGLIVCVAVLQFICVVDDEMTPRMKPNASGEQSKYSFEYGYSFFLAALSFLLVQMCAVCQAFLYFRRYPNIQDKIHLVPGLEAKVRRAQIDKEMGLAVTPSPIKRGSLCGVHSPNHKRTSVTSHAEVTFFSEKI</sequence>
<keyword evidence="4 6" id="KW-0472">Membrane</keyword>
<comment type="subcellular location">
    <subcellularLocation>
        <location evidence="1">Membrane</location>
        <topology evidence="1">Multi-pass membrane protein</topology>
    </subcellularLocation>
</comment>
<feature type="transmembrane region" description="Helical" evidence="6">
    <location>
        <begin position="211"/>
        <end position="229"/>
    </location>
</feature>
<dbReference type="Proteomes" id="UP000887566">
    <property type="component" value="Unplaced"/>
</dbReference>
<dbReference type="InterPro" id="IPR004031">
    <property type="entry name" value="PMP22/EMP/MP20/Claudin"/>
</dbReference>
<dbReference type="PANTHER" id="PTHR12107:SF6">
    <property type="entry name" value="STARGAZIN (MAMMALIAN CALCIUM CHANNEL) HOMOLOG"/>
    <property type="match status" value="1"/>
</dbReference>
<evidence type="ECO:0000256" key="4">
    <source>
        <dbReference type="ARBA" id="ARBA00023136"/>
    </source>
</evidence>
<organism evidence="7 8">
    <name type="scientific">Plectus sambesii</name>
    <dbReference type="NCBI Taxonomy" id="2011161"/>
    <lineage>
        <taxon>Eukaryota</taxon>
        <taxon>Metazoa</taxon>
        <taxon>Ecdysozoa</taxon>
        <taxon>Nematoda</taxon>
        <taxon>Chromadorea</taxon>
        <taxon>Plectida</taxon>
        <taxon>Plectina</taxon>
        <taxon>Plectoidea</taxon>
        <taxon>Plectidae</taxon>
        <taxon>Plectus</taxon>
    </lineage>
</organism>
<dbReference type="InterPro" id="IPR051072">
    <property type="entry name" value="CACNG_subunit"/>
</dbReference>
<feature type="transmembrane region" description="Helical" evidence="6">
    <location>
        <begin position="180"/>
        <end position="199"/>
    </location>
</feature>
<dbReference type="Pfam" id="PF13903">
    <property type="entry name" value="Claudin_2"/>
    <property type="match status" value="1"/>
</dbReference>
<dbReference type="WBParaSite" id="PSAMB.scaffold1000size37369.g10229.t1">
    <property type="protein sequence ID" value="PSAMB.scaffold1000size37369.g10229.t1"/>
    <property type="gene ID" value="PSAMB.scaffold1000size37369.g10229"/>
</dbReference>
<name>A0A914UHP6_9BILA</name>
<feature type="region of interest" description="Disordered" evidence="5">
    <location>
        <begin position="1"/>
        <end position="44"/>
    </location>
</feature>
<reference evidence="8" key="1">
    <citation type="submission" date="2022-11" db="UniProtKB">
        <authorList>
            <consortium name="WormBaseParasite"/>
        </authorList>
    </citation>
    <scope>IDENTIFICATION</scope>
</reference>
<dbReference type="GO" id="GO:0098839">
    <property type="term" value="C:postsynaptic density membrane"/>
    <property type="evidence" value="ECO:0007669"/>
    <property type="project" value="TreeGrafter"/>
</dbReference>
<evidence type="ECO:0000256" key="2">
    <source>
        <dbReference type="ARBA" id="ARBA00022692"/>
    </source>
</evidence>
<feature type="transmembrane region" description="Helical" evidence="6">
    <location>
        <begin position="66"/>
        <end position="86"/>
    </location>
</feature>
<evidence type="ECO:0000313" key="7">
    <source>
        <dbReference type="Proteomes" id="UP000887566"/>
    </source>
</evidence>
<accession>A0A914UHP6</accession>
<proteinExistence type="predicted"/>
<dbReference type="GO" id="GO:0098943">
    <property type="term" value="P:neurotransmitter receptor transport, postsynaptic endosome to lysosome"/>
    <property type="evidence" value="ECO:0007669"/>
    <property type="project" value="TreeGrafter"/>
</dbReference>
<evidence type="ECO:0000313" key="8">
    <source>
        <dbReference type="WBParaSite" id="PSAMB.scaffold1000size37369.g10229.t1"/>
    </source>
</evidence>
<dbReference type="GO" id="GO:0019226">
    <property type="term" value="P:transmission of nerve impulse"/>
    <property type="evidence" value="ECO:0007669"/>
    <property type="project" value="TreeGrafter"/>
</dbReference>
<dbReference type="GO" id="GO:0099590">
    <property type="term" value="P:neurotransmitter receptor internalization"/>
    <property type="evidence" value="ECO:0007669"/>
    <property type="project" value="TreeGrafter"/>
</dbReference>
<dbReference type="GO" id="GO:0005245">
    <property type="term" value="F:voltage-gated calcium channel activity"/>
    <property type="evidence" value="ECO:0007669"/>
    <property type="project" value="TreeGrafter"/>
</dbReference>
<evidence type="ECO:0000256" key="5">
    <source>
        <dbReference type="SAM" id="MobiDB-lite"/>
    </source>
</evidence>
<dbReference type="GO" id="GO:0032281">
    <property type="term" value="C:AMPA glutamate receptor complex"/>
    <property type="evidence" value="ECO:0007669"/>
    <property type="project" value="TreeGrafter"/>
</dbReference>
<dbReference type="GO" id="GO:0051968">
    <property type="term" value="P:positive regulation of synaptic transmission, glutamatergic"/>
    <property type="evidence" value="ECO:0007669"/>
    <property type="project" value="TreeGrafter"/>
</dbReference>
<keyword evidence="3 6" id="KW-1133">Transmembrane helix</keyword>
<dbReference type="Gene3D" id="1.20.140.150">
    <property type="match status" value="1"/>
</dbReference>
<dbReference type="GO" id="GO:0098970">
    <property type="term" value="P:postsynaptic neurotransmitter receptor diffusion trapping"/>
    <property type="evidence" value="ECO:0007669"/>
    <property type="project" value="TreeGrafter"/>
</dbReference>
<evidence type="ECO:0000256" key="3">
    <source>
        <dbReference type="ARBA" id="ARBA00022989"/>
    </source>
</evidence>
<dbReference type="GO" id="GO:0016247">
    <property type="term" value="F:channel regulator activity"/>
    <property type="evidence" value="ECO:0007669"/>
    <property type="project" value="TreeGrafter"/>
</dbReference>
<keyword evidence="7" id="KW-1185">Reference proteome</keyword>
<dbReference type="PANTHER" id="PTHR12107">
    <property type="entry name" value="VOLTAGE-DEPENDENT CALCIUM CHANNEL GAMMA SUBUNIT"/>
    <property type="match status" value="1"/>
</dbReference>